<dbReference type="EMBL" id="JABFCZ010000019">
    <property type="protein sequence ID" value="MBD1548013.1"/>
    <property type="molecule type" value="Genomic_DNA"/>
</dbReference>
<feature type="region of interest" description="Disordered" evidence="1">
    <location>
        <begin position="48"/>
        <end position="67"/>
    </location>
</feature>
<sequence length="67" mass="7771">MRTSKQEYFGSEALAFARELRKTRVVSDSWVTEYVDPRTGEVWILDYPNSEHQGGGPPRLRLKSNRT</sequence>
<gene>
    <name evidence="2" type="ORF">HK439_17230</name>
</gene>
<dbReference type="Proteomes" id="UP000598467">
    <property type="component" value="Unassembled WGS sequence"/>
</dbReference>
<dbReference type="AlphaFoldDB" id="A0A926P1Z2"/>
<accession>A0A926P1Z2</accession>
<proteinExistence type="predicted"/>
<dbReference type="Pfam" id="PF15590">
    <property type="entry name" value="Imm27"/>
    <property type="match status" value="1"/>
</dbReference>
<evidence type="ECO:0000256" key="1">
    <source>
        <dbReference type="SAM" id="MobiDB-lite"/>
    </source>
</evidence>
<dbReference type="RefSeq" id="WP_190292750.1">
    <property type="nucleotide sequence ID" value="NZ_JABFCZ010000019.1"/>
</dbReference>
<comment type="caution">
    <text evidence="2">The sequence shown here is derived from an EMBL/GenBank/DDBJ whole genome shotgun (WGS) entry which is preliminary data.</text>
</comment>
<evidence type="ECO:0000313" key="2">
    <source>
        <dbReference type="EMBL" id="MBD1548013.1"/>
    </source>
</evidence>
<organism evidence="2 3">
    <name type="scientific">Roseibium aggregatum</name>
    <dbReference type="NCBI Taxonomy" id="187304"/>
    <lineage>
        <taxon>Bacteria</taxon>
        <taxon>Pseudomonadati</taxon>
        <taxon>Pseudomonadota</taxon>
        <taxon>Alphaproteobacteria</taxon>
        <taxon>Hyphomicrobiales</taxon>
        <taxon>Stappiaceae</taxon>
        <taxon>Roseibium</taxon>
    </lineage>
</organism>
<name>A0A926P1Z2_9HYPH</name>
<reference evidence="2" key="1">
    <citation type="submission" date="2020-05" db="EMBL/GenBank/DDBJ databases">
        <title>Identification of trans-AT polyketide cluster in two marine bacteria, producers of a novel glutaramide-containing polyketide sesbanimide D and analogs.</title>
        <authorList>
            <person name="Kacar D."/>
            <person name="Rodriguez P."/>
            <person name="Canedo L."/>
            <person name="Gonzalez E."/>
            <person name="Galan B."/>
            <person name="De La Calle F."/>
            <person name="Garcia J.L."/>
        </authorList>
    </citation>
    <scope>NUCLEOTIDE SEQUENCE</scope>
    <source>
        <strain evidence="2">PHM038</strain>
    </source>
</reference>
<evidence type="ECO:0000313" key="3">
    <source>
        <dbReference type="Proteomes" id="UP000598467"/>
    </source>
</evidence>
<protein>
    <submittedName>
        <fullName evidence="2">Uncharacterized protein</fullName>
    </submittedName>
</protein>
<dbReference type="InterPro" id="IPR028960">
    <property type="entry name" value="Imm27"/>
</dbReference>